<reference evidence="3" key="1">
    <citation type="submission" date="2016-03" db="EMBL/GenBank/DDBJ databases">
        <authorList>
            <person name="Devillers H."/>
        </authorList>
    </citation>
    <scope>NUCLEOTIDE SEQUENCE [LARGE SCALE GENOMIC DNA]</scope>
</reference>
<dbReference type="GO" id="GO:0038203">
    <property type="term" value="P:TORC2 signaling"/>
    <property type="evidence" value="ECO:0007669"/>
    <property type="project" value="TreeGrafter"/>
</dbReference>
<dbReference type="PANTHER" id="PTHR32428">
    <property type="entry name" value="TARGET OF RAPAMYCIN COMPLEX 2 SUBUNIT BIT61-RELATED"/>
    <property type="match status" value="1"/>
</dbReference>
<proteinExistence type="predicted"/>
<dbReference type="PANTHER" id="PTHR32428:SF2">
    <property type="entry name" value="TARGET OF RAPAMYCIN COMPLEX 2 SUBUNIT BIT61-RELATED"/>
    <property type="match status" value="1"/>
</dbReference>
<feature type="region of interest" description="Disordered" evidence="1">
    <location>
        <begin position="102"/>
        <end position="177"/>
    </location>
</feature>
<dbReference type="GO" id="GO:0031932">
    <property type="term" value="C:TORC2 complex"/>
    <property type="evidence" value="ECO:0007669"/>
    <property type="project" value="TreeGrafter"/>
</dbReference>
<dbReference type="OrthoDB" id="2290221at2759"/>
<evidence type="ECO:0000313" key="2">
    <source>
        <dbReference type="EMBL" id="SCW02520.1"/>
    </source>
</evidence>
<dbReference type="InterPro" id="IPR013745">
    <property type="entry name" value="Bit61/PRR5"/>
</dbReference>
<feature type="compositionally biased region" description="Low complexity" evidence="1">
    <location>
        <begin position="153"/>
        <end position="162"/>
    </location>
</feature>
<accession>A0A1G4MF94</accession>
<dbReference type="EMBL" id="LT598490">
    <property type="protein sequence ID" value="SCW02520.1"/>
    <property type="molecule type" value="Genomic_DNA"/>
</dbReference>
<dbReference type="OMA" id="WSQVGFQ"/>
<evidence type="ECO:0000256" key="1">
    <source>
        <dbReference type="SAM" id="MobiDB-lite"/>
    </source>
</evidence>
<name>A0A1G4MF94_LACFM</name>
<evidence type="ECO:0000313" key="3">
    <source>
        <dbReference type="Proteomes" id="UP000190831"/>
    </source>
</evidence>
<dbReference type="Proteomes" id="UP000190831">
    <property type="component" value="Chromosome F"/>
</dbReference>
<gene>
    <name evidence="2" type="ORF">LAFE_0F08240G</name>
</gene>
<dbReference type="AlphaFoldDB" id="A0A1G4MF94"/>
<organism evidence="2 3">
    <name type="scientific">Lachancea fermentati</name>
    <name type="common">Zygosaccharomyces fermentati</name>
    <dbReference type="NCBI Taxonomy" id="4955"/>
    <lineage>
        <taxon>Eukaryota</taxon>
        <taxon>Fungi</taxon>
        <taxon>Dikarya</taxon>
        <taxon>Ascomycota</taxon>
        <taxon>Saccharomycotina</taxon>
        <taxon>Saccharomycetes</taxon>
        <taxon>Saccharomycetales</taxon>
        <taxon>Saccharomycetaceae</taxon>
        <taxon>Lachancea</taxon>
    </lineage>
</organism>
<protein>
    <submittedName>
        <fullName evidence="2">LAFE_0F08240g1_1</fullName>
    </submittedName>
</protein>
<dbReference type="STRING" id="4955.A0A1G4MF94"/>
<sequence>MLLFQSSARTEKYFSLLRALLMNAEVKRKRSSSALPSIQRVGVKDDRQRSRLNSFSSDIVPQIVPLGNGSQELSTSRPALANLPSLSNVGFQSIFQNSSLRRSQQSVNSEDLNDRLQTISPVSSSRSNTITSYNSHKTDSNVSADSSRKRSSSKSTRPTLKTTNDKSERSSRLFKSLSNKSSTSLSSSLLNSTAHSSKSSFSKAARKLFRKKDHSLESENEAARAPANVPTSAFGKFLHHQYNKHVGKVSSHYMHSAGNLMDSGKSVYSFNPAFTNNSNDVPLQLVQEANFDATDVHMLHDLVKNLKSLDSNYKSFTMEEQEALISNIWGVFCNIILSLFKNQKLWELPTKVEDINHVLEFYIKLKTESRASTNSSKFISEIEEFLTTSLYILENQIVFNYNNENTINTALKRLCVIWEVFYQQIYHGVMAVLLPLETSFQNNHHYWSEMHSSFINDSSGNVRTSTLSVDFLLLKSFRDSIVLPYYQSFINSNAGASKGFHMYIMNEEEEKGVTQQDKLVLLQCFGILSSIQSNDINQTLIDDLLVGIRMSI</sequence>
<keyword evidence="3" id="KW-1185">Reference proteome</keyword>
<feature type="compositionally biased region" description="Polar residues" evidence="1">
    <location>
        <begin position="102"/>
        <end position="145"/>
    </location>
</feature>
<dbReference type="Pfam" id="PF08539">
    <property type="entry name" value="HbrB"/>
    <property type="match status" value="1"/>
</dbReference>